<dbReference type="InterPro" id="IPR040891">
    <property type="entry name" value="HEPN_SAV_6107"/>
</dbReference>
<proteinExistence type="predicted"/>
<name>A0AAU0Q1M2_9CORY</name>
<reference evidence="2 3" key="1">
    <citation type="submission" date="2023-10" db="EMBL/GenBank/DDBJ databases">
        <title>complete genome sequence of Corynebacterium pseudokroppenstedtii P15-C1.</title>
        <authorList>
            <person name="Bruggemann H."/>
            <person name="Poehlein A."/>
        </authorList>
    </citation>
    <scope>NUCLEOTIDE SEQUENCE [LARGE SCALE GENOMIC DNA]</scope>
    <source>
        <strain evidence="2 3">P15_C1</strain>
    </source>
</reference>
<dbReference type="Pfam" id="PF18726">
    <property type="entry name" value="HEPN_SAV_6107"/>
    <property type="match status" value="1"/>
</dbReference>
<evidence type="ECO:0000259" key="1">
    <source>
        <dbReference type="Pfam" id="PF18726"/>
    </source>
</evidence>
<dbReference type="Proteomes" id="UP001174314">
    <property type="component" value="Chromosome"/>
</dbReference>
<accession>A0AAU0Q1M2</accession>
<evidence type="ECO:0000313" key="3">
    <source>
        <dbReference type="Proteomes" id="UP001174314"/>
    </source>
</evidence>
<dbReference type="AlphaFoldDB" id="A0AAU0Q1M2"/>
<feature type="domain" description="SAV-6107-like HEPN" evidence="1">
    <location>
        <begin position="28"/>
        <end position="116"/>
    </location>
</feature>
<gene>
    <name evidence="2" type="ORF">Q0N40_04000</name>
</gene>
<dbReference type="EMBL" id="CP137757">
    <property type="protein sequence ID" value="WPF25709.1"/>
    <property type="molecule type" value="Genomic_DNA"/>
</dbReference>
<dbReference type="KEGG" id="cpsk:Q0N40_04000"/>
<evidence type="ECO:0000313" key="2">
    <source>
        <dbReference type="EMBL" id="WPF25709.1"/>
    </source>
</evidence>
<keyword evidence="3" id="KW-1185">Reference proteome</keyword>
<dbReference type="RefSeq" id="WP_221924062.1">
    <property type="nucleotide sequence ID" value="NZ_CP137757.1"/>
</dbReference>
<organism evidence="2 3">
    <name type="scientific">Corynebacterium pseudokroppenstedtii</name>
    <dbReference type="NCBI Taxonomy" id="2804917"/>
    <lineage>
        <taxon>Bacteria</taxon>
        <taxon>Bacillati</taxon>
        <taxon>Actinomycetota</taxon>
        <taxon>Actinomycetes</taxon>
        <taxon>Mycobacteriales</taxon>
        <taxon>Corynebacteriaceae</taxon>
        <taxon>Corynebacterium</taxon>
    </lineage>
</organism>
<protein>
    <submittedName>
        <fullName evidence="2">SAV_6107 family HEPN domain-containing protein</fullName>
    </submittedName>
</protein>
<sequence>MMMNAATVSFLRKADALLANKTDDISQDELERRLMDSYYAALRLAGAVIEDSIASRKRKPKGDAWTLLARYGGQLSPWADVFRKYSPIKERVRLGLSLSLTVAYIEYFEQLVLDFRAAVNDRYAWIPAAA</sequence>